<dbReference type="GO" id="GO:0000981">
    <property type="term" value="F:DNA-binding transcription factor activity, RNA polymerase II-specific"/>
    <property type="evidence" value="ECO:0007669"/>
    <property type="project" value="TreeGrafter"/>
</dbReference>
<evidence type="ECO:0000313" key="8">
    <source>
        <dbReference type="EnsemblMetazoa" id="GAUT038968-PA"/>
    </source>
</evidence>
<dbReference type="GO" id="GO:0005634">
    <property type="term" value="C:nucleus"/>
    <property type="evidence" value="ECO:0007669"/>
    <property type="project" value="UniProtKB-SubCell"/>
</dbReference>
<dbReference type="PANTHER" id="PTHR23349">
    <property type="entry name" value="BASIC HELIX-LOOP-HELIX TRANSCRIPTION FACTOR, TWIST"/>
    <property type="match status" value="1"/>
</dbReference>
<organism evidence="8 9">
    <name type="scientific">Glossina austeni</name>
    <name type="common">Savannah tsetse fly</name>
    <dbReference type="NCBI Taxonomy" id="7395"/>
    <lineage>
        <taxon>Eukaryota</taxon>
        <taxon>Metazoa</taxon>
        <taxon>Ecdysozoa</taxon>
        <taxon>Arthropoda</taxon>
        <taxon>Hexapoda</taxon>
        <taxon>Insecta</taxon>
        <taxon>Pterygota</taxon>
        <taxon>Neoptera</taxon>
        <taxon>Endopterygota</taxon>
        <taxon>Diptera</taxon>
        <taxon>Brachycera</taxon>
        <taxon>Muscomorpha</taxon>
        <taxon>Hippoboscoidea</taxon>
        <taxon>Glossinidae</taxon>
        <taxon>Glossina</taxon>
    </lineage>
</organism>
<keyword evidence="9" id="KW-1185">Reference proteome</keyword>
<protein>
    <recommendedName>
        <fullName evidence="7">BHLH domain-containing protein</fullName>
    </recommendedName>
</protein>
<dbReference type="Pfam" id="PF00010">
    <property type="entry name" value="HLH"/>
    <property type="match status" value="1"/>
</dbReference>
<evidence type="ECO:0000256" key="3">
    <source>
        <dbReference type="ARBA" id="ARBA00023125"/>
    </source>
</evidence>
<dbReference type="Gene3D" id="4.10.280.10">
    <property type="entry name" value="Helix-loop-helix DNA-binding domain"/>
    <property type="match status" value="1"/>
</dbReference>
<sequence>MPRRKRYSSPFEFIDDDFDEDNCSQSSRHGYPPVQRNAANARERARMRVLSSAFGRLKTKLPNIPADTKLSKLDTLRLATMYIKQLKAVVEGGDNANLNGDHINGAINRNANGFLSSHHTTQSMSWPFGFYHHHLQHHHHHQQQQQQQQENNNLQNDINLNTSSITSPSVNDSWLRDEENFKSRQIRLGSESYITHLQPNHENHNYTWHSENSSPSHLNLSHCHEPAYQFCHLNHPETHSLRNYEQHGSNDQNLRAFTNYNNLTDAR</sequence>
<dbReference type="GO" id="GO:0046983">
    <property type="term" value="F:protein dimerization activity"/>
    <property type="evidence" value="ECO:0007669"/>
    <property type="project" value="InterPro"/>
</dbReference>
<dbReference type="EnsemblMetazoa" id="GAUT038968-RA">
    <property type="protein sequence ID" value="GAUT038968-PA"/>
    <property type="gene ID" value="GAUT038968"/>
</dbReference>
<keyword evidence="4" id="KW-0804">Transcription</keyword>
<dbReference type="GO" id="GO:0000977">
    <property type="term" value="F:RNA polymerase II transcription regulatory region sequence-specific DNA binding"/>
    <property type="evidence" value="ECO:0007669"/>
    <property type="project" value="TreeGrafter"/>
</dbReference>
<keyword evidence="2" id="KW-0805">Transcription regulation</keyword>
<evidence type="ECO:0000259" key="7">
    <source>
        <dbReference type="PROSITE" id="PS50888"/>
    </source>
</evidence>
<evidence type="ECO:0000313" key="9">
    <source>
        <dbReference type="Proteomes" id="UP000078200"/>
    </source>
</evidence>
<evidence type="ECO:0000256" key="6">
    <source>
        <dbReference type="SAM" id="MobiDB-lite"/>
    </source>
</evidence>
<evidence type="ECO:0000256" key="5">
    <source>
        <dbReference type="ARBA" id="ARBA00023242"/>
    </source>
</evidence>
<dbReference type="PROSITE" id="PS50888">
    <property type="entry name" value="BHLH"/>
    <property type="match status" value="1"/>
</dbReference>
<dbReference type="FunFam" id="4.10.280.10:FF:000010">
    <property type="entry name" value="Scleraxis bHLH transcription factor"/>
    <property type="match status" value="1"/>
</dbReference>
<accession>A0A1A9VJ11</accession>
<proteinExistence type="predicted"/>
<dbReference type="AlphaFoldDB" id="A0A1A9VJ11"/>
<name>A0A1A9VJ11_GLOAU</name>
<dbReference type="VEuPathDB" id="VectorBase:GAUT038968"/>
<keyword evidence="5" id="KW-0539">Nucleus</keyword>
<keyword evidence="3" id="KW-0238">DNA-binding</keyword>
<dbReference type="GO" id="GO:0032502">
    <property type="term" value="P:developmental process"/>
    <property type="evidence" value="ECO:0007669"/>
    <property type="project" value="TreeGrafter"/>
</dbReference>
<comment type="subcellular location">
    <subcellularLocation>
        <location evidence="1">Nucleus</location>
    </subcellularLocation>
</comment>
<dbReference type="SUPFAM" id="SSF47459">
    <property type="entry name" value="HLH, helix-loop-helix DNA-binding domain"/>
    <property type="match status" value="1"/>
</dbReference>
<dbReference type="InterPro" id="IPR011598">
    <property type="entry name" value="bHLH_dom"/>
</dbReference>
<dbReference type="PANTHER" id="PTHR23349:SF72">
    <property type="entry name" value="HLH54F"/>
    <property type="match status" value="1"/>
</dbReference>
<dbReference type="SMART" id="SM00353">
    <property type="entry name" value="HLH"/>
    <property type="match status" value="1"/>
</dbReference>
<feature type="domain" description="BHLH" evidence="7">
    <location>
        <begin position="34"/>
        <end position="86"/>
    </location>
</feature>
<dbReference type="InterPro" id="IPR036638">
    <property type="entry name" value="HLH_DNA-bd_sf"/>
</dbReference>
<evidence type="ECO:0000256" key="2">
    <source>
        <dbReference type="ARBA" id="ARBA00023015"/>
    </source>
</evidence>
<feature type="region of interest" description="Disordered" evidence="6">
    <location>
        <begin position="22"/>
        <end position="41"/>
    </location>
</feature>
<dbReference type="STRING" id="7395.A0A1A9VJ11"/>
<evidence type="ECO:0000256" key="4">
    <source>
        <dbReference type="ARBA" id="ARBA00023163"/>
    </source>
</evidence>
<evidence type="ECO:0000256" key="1">
    <source>
        <dbReference type="ARBA" id="ARBA00004123"/>
    </source>
</evidence>
<dbReference type="InterPro" id="IPR050283">
    <property type="entry name" value="E-box_TF_Regulators"/>
</dbReference>
<reference evidence="8" key="1">
    <citation type="submission" date="2020-05" db="UniProtKB">
        <authorList>
            <consortium name="EnsemblMetazoa"/>
        </authorList>
    </citation>
    <scope>IDENTIFICATION</scope>
    <source>
        <strain evidence="8">TTRI</strain>
    </source>
</reference>
<dbReference type="Proteomes" id="UP000078200">
    <property type="component" value="Unassembled WGS sequence"/>
</dbReference>